<evidence type="ECO:0000256" key="1">
    <source>
        <dbReference type="SAM" id="MobiDB-lite"/>
    </source>
</evidence>
<dbReference type="PROSITE" id="PS50943">
    <property type="entry name" value="HTH_CROC1"/>
    <property type="match status" value="1"/>
</dbReference>
<dbReference type="GO" id="GO:0003677">
    <property type="term" value="F:DNA binding"/>
    <property type="evidence" value="ECO:0007669"/>
    <property type="project" value="InterPro"/>
</dbReference>
<dbReference type="Proteomes" id="UP000270673">
    <property type="component" value="Chromosome"/>
</dbReference>
<organism evidence="3 4">
    <name type="scientific">Butyricimonas faecalis</name>
    <dbReference type="NCBI Taxonomy" id="2093856"/>
    <lineage>
        <taxon>Bacteria</taxon>
        <taxon>Pseudomonadati</taxon>
        <taxon>Bacteroidota</taxon>
        <taxon>Bacteroidia</taxon>
        <taxon>Bacteroidales</taxon>
        <taxon>Odoribacteraceae</taxon>
        <taxon>Butyricimonas</taxon>
    </lineage>
</organism>
<dbReference type="Gene3D" id="1.10.260.40">
    <property type="entry name" value="lambda repressor-like DNA-binding domains"/>
    <property type="match status" value="1"/>
</dbReference>
<feature type="domain" description="HTH cro/C1-type" evidence="2">
    <location>
        <begin position="5"/>
        <end position="60"/>
    </location>
</feature>
<keyword evidence="4" id="KW-1185">Reference proteome</keyword>
<dbReference type="InterPro" id="IPR010982">
    <property type="entry name" value="Lambda_DNA-bd_dom_sf"/>
</dbReference>
<dbReference type="AlphaFoldDB" id="A0A3S9VPM3"/>
<dbReference type="SMART" id="SM00530">
    <property type="entry name" value="HTH_XRE"/>
    <property type="match status" value="1"/>
</dbReference>
<feature type="compositionally biased region" description="Basic and acidic residues" evidence="1">
    <location>
        <begin position="102"/>
        <end position="111"/>
    </location>
</feature>
<protein>
    <submittedName>
        <fullName evidence="3">Helix-turn-helix domain-containing protein</fullName>
    </submittedName>
</protein>
<dbReference type="SUPFAM" id="SSF47413">
    <property type="entry name" value="lambda repressor-like DNA-binding domains"/>
    <property type="match status" value="1"/>
</dbReference>
<dbReference type="InterPro" id="IPR001387">
    <property type="entry name" value="Cro/C1-type_HTH"/>
</dbReference>
<feature type="region of interest" description="Disordered" evidence="1">
    <location>
        <begin position="87"/>
        <end position="116"/>
    </location>
</feature>
<evidence type="ECO:0000313" key="4">
    <source>
        <dbReference type="Proteomes" id="UP000270673"/>
    </source>
</evidence>
<gene>
    <name evidence="3" type="ORF">D8S85_02305</name>
</gene>
<evidence type="ECO:0000259" key="2">
    <source>
        <dbReference type="PROSITE" id="PS50943"/>
    </source>
</evidence>
<dbReference type="Pfam" id="PF12844">
    <property type="entry name" value="HTH_19"/>
    <property type="match status" value="1"/>
</dbReference>
<evidence type="ECO:0000313" key="3">
    <source>
        <dbReference type="EMBL" id="AZS28498.1"/>
    </source>
</evidence>
<dbReference type="EMBL" id="CP032819">
    <property type="protein sequence ID" value="AZS28498.1"/>
    <property type="molecule type" value="Genomic_DNA"/>
</dbReference>
<proteinExistence type="predicted"/>
<name>A0A3S9VPM3_9BACT</name>
<dbReference type="KEGG" id="buy:D8S85_02305"/>
<sequence>MQERLNQIIEKKGLTATKFAAMIGVNASTISHILAGRNKPGFDIINNIAKTFPDLNLTWLITGNGSMDNSPVQKEKNPVMSEPTLFDMEPTEKQNASVIPDKNVKSEETRDPIASVRPFTKQTKKIKRIILFFEDGSFEDYEKE</sequence>
<dbReference type="RefSeq" id="WP_106624614.1">
    <property type="nucleotide sequence ID" value="NZ_CP032819.1"/>
</dbReference>
<accession>A0A3S9VPM3</accession>
<dbReference type="OrthoDB" id="1034290at2"/>
<dbReference type="CDD" id="cd00093">
    <property type="entry name" value="HTH_XRE"/>
    <property type="match status" value="1"/>
</dbReference>
<reference evidence="3 4" key="1">
    <citation type="submission" date="2018-10" db="EMBL/GenBank/DDBJ databases">
        <title>Butyricimonas faecalis sp. nov., isolated from human faeces and emended description of the genus Butyricimonas.</title>
        <authorList>
            <person name="Le Roy T."/>
            <person name="Van der Smissen P."/>
            <person name="Paquot A."/>
            <person name="Delzenne N."/>
            <person name="Muccioli G."/>
            <person name="Collet J.-F."/>
            <person name="Cani P.D."/>
        </authorList>
    </citation>
    <scope>NUCLEOTIDE SEQUENCE [LARGE SCALE GENOMIC DNA]</scope>
    <source>
        <strain evidence="3 4">H184</strain>
    </source>
</reference>